<protein>
    <recommendedName>
        <fullName evidence="3">Glycosyltransferase 2-like domain-containing protein</fullName>
    </recommendedName>
</protein>
<dbReference type="Proteomes" id="UP001329915">
    <property type="component" value="Chromosome"/>
</dbReference>
<dbReference type="InterPro" id="IPR029044">
    <property type="entry name" value="Nucleotide-diphossugar_trans"/>
</dbReference>
<dbReference type="RefSeq" id="WP_366923394.1">
    <property type="nucleotide sequence ID" value="NZ_CP121694.1"/>
</dbReference>
<accession>A0AAU0UJ25</accession>
<sequence length="271" mass="29717">MLAIVIPAINEAKHINRVIYNVNVLKPDLILPIINGCSDDTLNTVLGSKNSAVKVLHFHEPLGIDVPRALGALYAFRNGASRVIFVDGDMSGDFQFHLLELDIALVNGAHMALSNCYPYITSRHPLISMILQFRARLNSALGLYAQLGLASPSHGPHGITKELFSAIPTRELALPPVSLVLAANHGFHVKVATALPHTKLGSPAKGNLHSETVANTLIGDCVEGLEILKQGPRSRLWEGKKYVGYHNARRFDIIEAYLAKSRSWDIFRPRK</sequence>
<dbReference type="Gene3D" id="3.90.550.10">
    <property type="entry name" value="Spore Coat Polysaccharide Biosynthesis Protein SpsA, Chain A"/>
    <property type="match status" value="1"/>
</dbReference>
<reference evidence="1 2" key="1">
    <citation type="submission" date="2023-04" db="EMBL/GenBank/DDBJ databases">
        <authorList>
            <person name="Hsu D."/>
        </authorList>
    </citation>
    <scope>NUCLEOTIDE SEQUENCE [LARGE SCALE GENOMIC DNA]</scope>
    <source>
        <strain evidence="1 2">MK1</strain>
    </source>
</reference>
<gene>
    <name evidence="1" type="ORF">MFMK1_000272</name>
</gene>
<dbReference type="SUPFAM" id="SSF53448">
    <property type="entry name" value="Nucleotide-diphospho-sugar transferases"/>
    <property type="match status" value="1"/>
</dbReference>
<evidence type="ECO:0000313" key="1">
    <source>
        <dbReference type="EMBL" id="WRO20501.1"/>
    </source>
</evidence>
<keyword evidence="2" id="KW-1185">Reference proteome</keyword>
<proteinExistence type="predicted"/>
<organism evidence="1 2">
    <name type="scientific">Metallumcola ferriviriculae</name>
    <dbReference type="NCBI Taxonomy" id="3039180"/>
    <lineage>
        <taxon>Bacteria</taxon>
        <taxon>Bacillati</taxon>
        <taxon>Bacillota</taxon>
        <taxon>Clostridia</taxon>
        <taxon>Neomoorellales</taxon>
        <taxon>Desulfitibacteraceae</taxon>
        <taxon>Metallumcola</taxon>
    </lineage>
</organism>
<evidence type="ECO:0008006" key="3">
    <source>
        <dbReference type="Google" id="ProtNLM"/>
    </source>
</evidence>
<name>A0AAU0UJ25_9FIRM</name>
<dbReference type="AlphaFoldDB" id="A0AAU0UJ25"/>
<dbReference type="KEGG" id="dbc:MFMK1_000272"/>
<dbReference type="EMBL" id="CP121694">
    <property type="protein sequence ID" value="WRO20501.1"/>
    <property type="molecule type" value="Genomic_DNA"/>
</dbReference>
<evidence type="ECO:0000313" key="2">
    <source>
        <dbReference type="Proteomes" id="UP001329915"/>
    </source>
</evidence>